<keyword evidence="8" id="KW-1133">Transmembrane helix</keyword>
<dbReference type="PANTHER" id="PTHR32116:SF0">
    <property type="entry name" value="GALACTURONOSYLTRANSFERASE 6-RELATED"/>
    <property type="match status" value="1"/>
</dbReference>
<dbReference type="GO" id="GO:0071555">
    <property type="term" value="P:cell wall organization"/>
    <property type="evidence" value="ECO:0007669"/>
    <property type="project" value="UniProtKB-KW"/>
</dbReference>
<feature type="compositionally biased region" description="Basic and acidic residues" evidence="14">
    <location>
        <begin position="101"/>
        <end position="110"/>
    </location>
</feature>
<keyword evidence="4 13" id="KW-0328">Glycosyltransferase</keyword>
<evidence type="ECO:0000313" key="16">
    <source>
        <dbReference type="RefSeq" id="XP_008809048.1"/>
    </source>
</evidence>
<dbReference type="Gene3D" id="3.90.550.10">
    <property type="entry name" value="Spore Coat Polysaccharide Biosynthesis Protein SpsA, Chain A"/>
    <property type="match status" value="1"/>
</dbReference>
<protein>
    <recommendedName>
        <fullName evidence="13">Hexosyltransferase</fullName>
        <ecNumber evidence="13">2.4.1.-</ecNumber>
    </recommendedName>
</protein>
<dbReference type="Pfam" id="PF01501">
    <property type="entry name" value="Glyco_transf_8"/>
    <property type="match status" value="1"/>
</dbReference>
<evidence type="ECO:0000256" key="7">
    <source>
        <dbReference type="ARBA" id="ARBA00022968"/>
    </source>
</evidence>
<keyword evidence="10" id="KW-0472">Membrane</keyword>
<dbReference type="FunFam" id="3.90.550.10:FF:000056">
    <property type="entry name" value="Hexosyltransferase"/>
    <property type="match status" value="1"/>
</dbReference>
<dbReference type="GO" id="GO:0045489">
    <property type="term" value="P:pectin biosynthetic process"/>
    <property type="evidence" value="ECO:0007669"/>
    <property type="project" value="UniProtKB-UniPathway"/>
</dbReference>
<keyword evidence="12 13" id="KW-0961">Cell wall biogenesis/degradation</keyword>
<dbReference type="OrthoDB" id="411524at2759"/>
<dbReference type="InterPro" id="IPR029993">
    <property type="entry name" value="GAUT"/>
</dbReference>
<dbReference type="CDD" id="cd06429">
    <property type="entry name" value="GT8_like_1"/>
    <property type="match status" value="1"/>
</dbReference>
<reference evidence="16" key="1">
    <citation type="submission" date="2025-08" db="UniProtKB">
        <authorList>
            <consortium name="RefSeq"/>
        </authorList>
    </citation>
    <scope>IDENTIFICATION</scope>
    <source>
        <tissue evidence="16">Young leaves</tissue>
    </source>
</reference>
<evidence type="ECO:0000256" key="3">
    <source>
        <dbReference type="ARBA" id="ARBA00006351"/>
    </source>
</evidence>
<keyword evidence="9 13" id="KW-0333">Golgi apparatus</keyword>
<evidence type="ECO:0000256" key="14">
    <source>
        <dbReference type="SAM" id="MobiDB-lite"/>
    </source>
</evidence>
<keyword evidence="5" id="KW-0808">Transferase</keyword>
<evidence type="ECO:0000313" key="15">
    <source>
        <dbReference type="Proteomes" id="UP000228380"/>
    </source>
</evidence>
<comment type="pathway">
    <text evidence="2 13">Glycan metabolism; pectin biosynthesis.</text>
</comment>
<dbReference type="PANTHER" id="PTHR32116">
    <property type="entry name" value="GALACTURONOSYLTRANSFERASE 4-RELATED"/>
    <property type="match status" value="1"/>
</dbReference>
<evidence type="ECO:0000256" key="4">
    <source>
        <dbReference type="ARBA" id="ARBA00022676"/>
    </source>
</evidence>
<dbReference type="EC" id="2.4.1.-" evidence="13"/>
<dbReference type="SUPFAM" id="SSF53448">
    <property type="entry name" value="Nucleotide-diphospho-sugar transferases"/>
    <property type="match status" value="1"/>
</dbReference>
<evidence type="ECO:0000256" key="10">
    <source>
        <dbReference type="ARBA" id="ARBA00023136"/>
    </source>
</evidence>
<comment type="similarity">
    <text evidence="3 13">Belongs to the glycosyltransferase 8 family.</text>
</comment>
<keyword evidence="11" id="KW-0325">Glycoprotein</keyword>
<keyword evidence="7" id="KW-0735">Signal-anchor</keyword>
<keyword evidence="15" id="KW-1185">Reference proteome</keyword>
<evidence type="ECO:0000256" key="2">
    <source>
        <dbReference type="ARBA" id="ARBA00004877"/>
    </source>
</evidence>
<dbReference type="GO" id="GO:0000139">
    <property type="term" value="C:Golgi membrane"/>
    <property type="evidence" value="ECO:0007669"/>
    <property type="project" value="UniProtKB-SubCell"/>
</dbReference>
<evidence type="ECO:0000256" key="9">
    <source>
        <dbReference type="ARBA" id="ARBA00023034"/>
    </source>
</evidence>
<keyword evidence="6" id="KW-0812">Transmembrane</keyword>
<gene>
    <name evidence="16" type="primary">LOC103720877</name>
</gene>
<feature type="region of interest" description="Disordered" evidence="14">
    <location>
        <begin position="87"/>
        <end position="172"/>
    </location>
</feature>
<evidence type="ECO:0000256" key="8">
    <source>
        <dbReference type="ARBA" id="ARBA00022989"/>
    </source>
</evidence>
<dbReference type="Pfam" id="PF25557">
    <property type="entry name" value="GAUT_1"/>
    <property type="match status" value="1"/>
</dbReference>
<evidence type="ECO:0000256" key="11">
    <source>
        <dbReference type="ARBA" id="ARBA00023180"/>
    </source>
</evidence>
<evidence type="ECO:0000256" key="1">
    <source>
        <dbReference type="ARBA" id="ARBA00004323"/>
    </source>
</evidence>
<dbReference type="InterPro" id="IPR002495">
    <property type="entry name" value="Glyco_trans_8"/>
</dbReference>
<dbReference type="GeneID" id="103720877"/>
<dbReference type="RefSeq" id="XP_008809048.1">
    <property type="nucleotide sequence ID" value="XM_008810826.4"/>
</dbReference>
<organism evidence="15 16">
    <name type="scientific">Phoenix dactylifera</name>
    <name type="common">Date palm</name>
    <dbReference type="NCBI Taxonomy" id="42345"/>
    <lineage>
        <taxon>Eukaryota</taxon>
        <taxon>Viridiplantae</taxon>
        <taxon>Streptophyta</taxon>
        <taxon>Embryophyta</taxon>
        <taxon>Tracheophyta</taxon>
        <taxon>Spermatophyta</taxon>
        <taxon>Magnoliopsida</taxon>
        <taxon>Liliopsida</taxon>
        <taxon>Arecaceae</taxon>
        <taxon>Coryphoideae</taxon>
        <taxon>Phoeniceae</taxon>
        <taxon>Phoenix</taxon>
    </lineage>
</organism>
<dbReference type="KEGG" id="pda:103720877"/>
<evidence type="ECO:0000256" key="5">
    <source>
        <dbReference type="ARBA" id="ARBA00022679"/>
    </source>
</evidence>
<dbReference type="AlphaFoldDB" id="A0A8B7CY17"/>
<evidence type="ECO:0000256" key="6">
    <source>
        <dbReference type="ARBA" id="ARBA00022692"/>
    </source>
</evidence>
<dbReference type="UniPathway" id="UPA00845"/>
<feature type="compositionally biased region" description="Polar residues" evidence="14">
    <location>
        <begin position="111"/>
        <end position="123"/>
    </location>
</feature>
<name>A0A8B7CY17_PHODC</name>
<sequence>MRNADRSAPPPFFFTMRISLRRPRNLFLALLCLSCVLFLVPPVLLSNFPTDLSAARYAARKEFIGDFSGIVKNFSLGHPSDALTLKQETDGGVKEPTGIVYKERDYRDPVNSRNTTIHNTNLDEANGLQFGNGGGGERKQENANDSTGGKKPGPSNCTTAGEHNEGACPQPVTSNKIWQMEDQLIMAKAFLQFAPPSSNSHLVRELKQRIKEIERVLSQAKKDSDLSRSSLQKIKAMEVTLSKAEKSYPDCSAVASKLRAMTYNTEEQLRAQQKQASYFIQLAGRTLPKGLHCLSMRLTTEYFTMQPEERELLNRHDVQKPNLYHYAIFSDNILACTVVVNSTVSKSKEPEKIVFHVVTDSLNFPAMVMWFSLNPPGQATIQIQNLDDFKWLPASFSSMFKQPGVDDLRYTSALNHLRFYLPEIFPSLDKVLLLDHDVVVQRDLRGLWSINMKGKINGAVETCREGEAFNRLEMLVNFSDPVIASSFDAKACLWAFGMNMFDLKEWRRRGLSRIYHNWLQVVRGKRQQLWKAGSLPLGQLIFYNQTVPLDRWWHVLGFGHDSSISRREVDKAAVIHYDGNMKPWLEIAIDKYRGYWNKFLDYNNPYFQQCNIHT</sequence>
<comment type="subcellular location">
    <subcellularLocation>
        <location evidence="1 13">Golgi apparatus membrane</location>
        <topology evidence="1 13">Single-pass type II membrane protein</topology>
    </subcellularLocation>
</comment>
<accession>A0A8B7CY17</accession>
<dbReference type="InterPro" id="IPR029044">
    <property type="entry name" value="Nucleotide-diphossugar_trans"/>
</dbReference>
<evidence type="ECO:0000256" key="13">
    <source>
        <dbReference type="RuleBase" id="RU362027"/>
    </source>
</evidence>
<proteinExistence type="inferred from homology"/>
<dbReference type="GO" id="GO:0047262">
    <property type="term" value="F:polygalacturonate 4-alpha-galacturonosyltransferase activity"/>
    <property type="evidence" value="ECO:0007669"/>
    <property type="project" value="InterPro"/>
</dbReference>
<evidence type="ECO:0000256" key="12">
    <source>
        <dbReference type="ARBA" id="ARBA00023316"/>
    </source>
</evidence>
<dbReference type="Proteomes" id="UP000228380">
    <property type="component" value="Unplaced"/>
</dbReference>